<dbReference type="SUPFAM" id="SSF53167">
    <property type="entry name" value="Purine and uridine phosphorylases"/>
    <property type="match status" value="1"/>
</dbReference>
<dbReference type="InterPro" id="IPR053137">
    <property type="entry name" value="NLR-like"/>
</dbReference>
<dbReference type="GO" id="GO:0003824">
    <property type="term" value="F:catalytic activity"/>
    <property type="evidence" value="ECO:0007669"/>
    <property type="project" value="InterPro"/>
</dbReference>
<organism evidence="2 3">
    <name type="scientific">Aspergillus clavatus (strain ATCC 1007 / CBS 513.65 / DSM 816 / NCTC 3887 / NRRL 1 / QM 1276 / 107)</name>
    <dbReference type="NCBI Taxonomy" id="344612"/>
    <lineage>
        <taxon>Eukaryota</taxon>
        <taxon>Fungi</taxon>
        <taxon>Dikarya</taxon>
        <taxon>Ascomycota</taxon>
        <taxon>Pezizomycotina</taxon>
        <taxon>Eurotiomycetes</taxon>
        <taxon>Eurotiomycetidae</taxon>
        <taxon>Eurotiales</taxon>
        <taxon>Aspergillaceae</taxon>
        <taxon>Aspergillus</taxon>
        <taxon>Aspergillus subgen. Fumigati</taxon>
    </lineage>
</organism>
<dbReference type="HOGENOM" id="CLU_000288_34_22_1"/>
<proteinExistence type="predicted"/>
<dbReference type="InterPro" id="IPR035994">
    <property type="entry name" value="Nucleoside_phosphorylase_sf"/>
</dbReference>
<dbReference type="AlphaFoldDB" id="A1CE15"/>
<name>A1CE15_ASPCL</name>
<dbReference type="PANTHER" id="PTHR46082">
    <property type="entry name" value="ATP/GTP-BINDING PROTEIN-RELATED"/>
    <property type="match status" value="1"/>
</dbReference>
<dbReference type="OrthoDB" id="1577640at2759"/>
<dbReference type="Proteomes" id="UP000006701">
    <property type="component" value="Unassembled WGS sequence"/>
</dbReference>
<dbReference type="PANTHER" id="PTHR46082:SF11">
    <property type="entry name" value="AAA+ ATPASE DOMAIN-CONTAINING PROTEIN-RELATED"/>
    <property type="match status" value="1"/>
</dbReference>
<dbReference type="RefSeq" id="XP_001273518.1">
    <property type="nucleotide sequence ID" value="XM_001273517.1"/>
</dbReference>
<evidence type="ECO:0000313" key="2">
    <source>
        <dbReference type="EMBL" id="EAW12092.1"/>
    </source>
</evidence>
<evidence type="ECO:0000256" key="1">
    <source>
        <dbReference type="SAM" id="MobiDB-lite"/>
    </source>
</evidence>
<sequence>MPEETYLPHGLARSGLQGPEKRKGHLRDESRRGGSVDHYTVGWICALQEEYESACRMLDEELNDLEVLDERDNNTYVFGRISGHCVVIGCLPPGRYGTNSASRVAQDMVRSFPSLRFALMVGIGGGLPTPQRDIRLGDVIVGTPSGTLGGVVQYDLGKLLPGGSFQPTGHLDAPPDKLLGAIPEVRRRYNDPRTAESIGEHIRRMDDMPEYRRPTIDYLYHSDCTHQGGQNCHLCDRNHVVERPDRAGRAVIVHYGTIASGNTVIKDAIMRDQFASSTMNPLCFEMEAAGLMNNLPCMVIRGICDYSDSHKNDEWHNYAALTAAAYARELLLTLRRHKVAQLPLWKEKTKPVGKLISAVPSGSPLVERN</sequence>
<dbReference type="Gene3D" id="3.40.50.1580">
    <property type="entry name" value="Nucleoside phosphorylase domain"/>
    <property type="match status" value="1"/>
</dbReference>
<reference evidence="2 3" key="1">
    <citation type="journal article" date="2008" name="PLoS Genet.">
        <title>Genomic islands in the pathogenic filamentous fungus Aspergillus fumigatus.</title>
        <authorList>
            <person name="Fedorova N.D."/>
            <person name="Khaldi N."/>
            <person name="Joardar V.S."/>
            <person name="Maiti R."/>
            <person name="Amedeo P."/>
            <person name="Anderson M.J."/>
            <person name="Crabtree J."/>
            <person name="Silva J.C."/>
            <person name="Badger J.H."/>
            <person name="Albarraq A."/>
            <person name="Angiuoli S."/>
            <person name="Bussey H."/>
            <person name="Bowyer P."/>
            <person name="Cotty P.J."/>
            <person name="Dyer P.S."/>
            <person name="Egan A."/>
            <person name="Galens K."/>
            <person name="Fraser-Liggett C.M."/>
            <person name="Haas B.J."/>
            <person name="Inman J.M."/>
            <person name="Kent R."/>
            <person name="Lemieux S."/>
            <person name="Malavazi I."/>
            <person name="Orvis J."/>
            <person name="Roemer T."/>
            <person name="Ronning C.M."/>
            <person name="Sundaram J.P."/>
            <person name="Sutton G."/>
            <person name="Turner G."/>
            <person name="Venter J.C."/>
            <person name="White O.R."/>
            <person name="Whitty B.R."/>
            <person name="Youngman P."/>
            <person name="Wolfe K.H."/>
            <person name="Goldman G.H."/>
            <person name="Wortman J.R."/>
            <person name="Jiang B."/>
            <person name="Denning D.W."/>
            <person name="Nierman W.C."/>
        </authorList>
    </citation>
    <scope>NUCLEOTIDE SEQUENCE [LARGE SCALE GENOMIC DNA]</scope>
    <source>
        <strain evidence="3">ATCC 1007 / CBS 513.65 / DSM 816 / NCTC 3887 / NRRL 1</strain>
    </source>
</reference>
<protein>
    <submittedName>
        <fullName evidence="2">Uncharacterized protein</fullName>
    </submittedName>
</protein>
<dbReference type="GeneID" id="4705538"/>
<gene>
    <name evidence="2" type="ORF">ACLA_008520</name>
</gene>
<accession>A1CE15</accession>
<dbReference type="KEGG" id="act:ACLA_008520"/>
<feature type="region of interest" description="Disordered" evidence="1">
    <location>
        <begin position="1"/>
        <end position="33"/>
    </location>
</feature>
<dbReference type="GO" id="GO:0009116">
    <property type="term" value="P:nucleoside metabolic process"/>
    <property type="evidence" value="ECO:0007669"/>
    <property type="project" value="InterPro"/>
</dbReference>
<dbReference type="EMBL" id="DS027051">
    <property type="protein sequence ID" value="EAW12092.1"/>
    <property type="molecule type" value="Genomic_DNA"/>
</dbReference>
<dbReference type="OMA" id="ELKVLCF"/>
<evidence type="ECO:0000313" key="3">
    <source>
        <dbReference type="Proteomes" id="UP000006701"/>
    </source>
</evidence>
<dbReference type="VEuPathDB" id="FungiDB:ACLA_008520"/>
<keyword evidence="3" id="KW-1185">Reference proteome</keyword>